<dbReference type="AlphaFoldDB" id="A0A1G9FUQ0"/>
<dbReference type="Proteomes" id="UP000199050">
    <property type="component" value="Unassembled WGS sequence"/>
</dbReference>
<dbReference type="STRING" id="1174501.SAMN05216192_16121"/>
<dbReference type="PROSITE" id="PS00041">
    <property type="entry name" value="HTH_ARAC_FAMILY_1"/>
    <property type="match status" value="1"/>
</dbReference>
<evidence type="ECO:0000256" key="4">
    <source>
        <dbReference type="SAM" id="MobiDB-lite"/>
    </source>
</evidence>
<dbReference type="SUPFAM" id="SSF46689">
    <property type="entry name" value="Homeodomain-like"/>
    <property type="match status" value="2"/>
</dbReference>
<dbReference type="EMBL" id="FNDX01000061">
    <property type="protein sequence ID" value="SDK92120.1"/>
    <property type="molecule type" value="Genomic_DNA"/>
</dbReference>
<proteinExistence type="predicted"/>
<dbReference type="GO" id="GO:0043565">
    <property type="term" value="F:sequence-specific DNA binding"/>
    <property type="evidence" value="ECO:0007669"/>
    <property type="project" value="InterPro"/>
</dbReference>
<dbReference type="Gene3D" id="1.10.10.60">
    <property type="entry name" value="Homeodomain-like"/>
    <property type="match status" value="2"/>
</dbReference>
<dbReference type="Pfam" id="PF12833">
    <property type="entry name" value="HTH_18"/>
    <property type="match status" value="1"/>
</dbReference>
<dbReference type="PROSITE" id="PS01124">
    <property type="entry name" value="HTH_ARAC_FAMILY_2"/>
    <property type="match status" value="1"/>
</dbReference>
<evidence type="ECO:0000256" key="2">
    <source>
        <dbReference type="ARBA" id="ARBA00023125"/>
    </source>
</evidence>
<name>A0A1G9FUQ0_9BACL</name>
<evidence type="ECO:0000313" key="7">
    <source>
        <dbReference type="Proteomes" id="UP000199050"/>
    </source>
</evidence>
<dbReference type="InterPro" id="IPR037923">
    <property type="entry name" value="HTH-like"/>
</dbReference>
<dbReference type="SUPFAM" id="SSF51215">
    <property type="entry name" value="Regulatory protein AraC"/>
    <property type="match status" value="1"/>
</dbReference>
<protein>
    <submittedName>
        <fullName evidence="6">AraC-type DNA-binding protein</fullName>
    </submittedName>
</protein>
<dbReference type="InterPro" id="IPR009057">
    <property type="entry name" value="Homeodomain-like_sf"/>
</dbReference>
<gene>
    <name evidence="6" type="ORF">SAMN05216192_16121</name>
</gene>
<reference evidence="7" key="1">
    <citation type="submission" date="2016-10" db="EMBL/GenBank/DDBJ databases">
        <authorList>
            <person name="Varghese N."/>
            <person name="Submissions S."/>
        </authorList>
    </citation>
    <scope>NUCLEOTIDE SEQUENCE [LARGE SCALE GENOMIC DNA]</scope>
    <source>
        <strain evidence="7">CGMCC 1.11012</strain>
    </source>
</reference>
<dbReference type="PANTHER" id="PTHR43280">
    <property type="entry name" value="ARAC-FAMILY TRANSCRIPTIONAL REGULATOR"/>
    <property type="match status" value="1"/>
</dbReference>
<dbReference type="GO" id="GO:0003700">
    <property type="term" value="F:DNA-binding transcription factor activity"/>
    <property type="evidence" value="ECO:0007669"/>
    <property type="project" value="InterPro"/>
</dbReference>
<evidence type="ECO:0000256" key="3">
    <source>
        <dbReference type="ARBA" id="ARBA00023163"/>
    </source>
</evidence>
<keyword evidence="3" id="KW-0804">Transcription</keyword>
<keyword evidence="2 6" id="KW-0238">DNA-binding</keyword>
<evidence type="ECO:0000313" key="6">
    <source>
        <dbReference type="EMBL" id="SDK92120.1"/>
    </source>
</evidence>
<feature type="region of interest" description="Disordered" evidence="4">
    <location>
        <begin position="1"/>
        <end position="26"/>
    </location>
</feature>
<accession>A0A1G9FUQ0</accession>
<organism evidence="6 7">
    <name type="scientific">Paenibacillus typhae</name>
    <dbReference type="NCBI Taxonomy" id="1174501"/>
    <lineage>
        <taxon>Bacteria</taxon>
        <taxon>Bacillati</taxon>
        <taxon>Bacillota</taxon>
        <taxon>Bacilli</taxon>
        <taxon>Bacillales</taxon>
        <taxon>Paenibacillaceae</taxon>
        <taxon>Paenibacillus</taxon>
    </lineage>
</organism>
<evidence type="ECO:0000259" key="5">
    <source>
        <dbReference type="PROSITE" id="PS01124"/>
    </source>
</evidence>
<keyword evidence="1" id="KW-0805">Transcription regulation</keyword>
<keyword evidence="7" id="KW-1185">Reference proteome</keyword>
<dbReference type="PANTHER" id="PTHR43280:SF2">
    <property type="entry name" value="HTH-TYPE TRANSCRIPTIONAL REGULATOR EXSA"/>
    <property type="match status" value="1"/>
</dbReference>
<dbReference type="RefSeq" id="WP_341833405.1">
    <property type="nucleotide sequence ID" value="NZ_FNDX01000061.1"/>
</dbReference>
<feature type="domain" description="HTH araC/xylS-type" evidence="5">
    <location>
        <begin position="212"/>
        <end position="309"/>
    </location>
</feature>
<evidence type="ECO:0000256" key="1">
    <source>
        <dbReference type="ARBA" id="ARBA00023015"/>
    </source>
</evidence>
<sequence length="311" mass="34697">MNPSGEVNGKLRGKTKAKQNSAVPILSANMNSSRLNGTHTGNLTGRLLQNLTVRVTHAQLSSKYPGWDRSNETPSFNRLYFIDSGEGKVIINGETHYPHAGHLMIMPAGTTQTSMTYPHNSYVRYYCHFDAQIGEWPLFHNAGKLYICEAADPDAVRAIFTELIALFQDDSFLSTLRRQASLLQLLAICLEGGGYANFLDDVAHTGDQGKLASVLGYIEEHLHEPMEVEELAGLVHLHPNYFIPYFKKFMGMPPMHYVQYKRMEHAKRQLSGTKSSIGDIAEQVGMELAHFSKVFKKTTGVSPSAYRSSTR</sequence>
<dbReference type="InterPro" id="IPR018060">
    <property type="entry name" value="HTH_AraC"/>
</dbReference>
<dbReference type="InterPro" id="IPR018062">
    <property type="entry name" value="HTH_AraC-typ_CS"/>
</dbReference>
<dbReference type="SMART" id="SM00342">
    <property type="entry name" value="HTH_ARAC"/>
    <property type="match status" value="1"/>
</dbReference>